<dbReference type="AlphaFoldDB" id="A0A914ZAN3"/>
<accession>A0A914ZAN3</accession>
<feature type="compositionally biased region" description="Polar residues" evidence="1">
    <location>
        <begin position="28"/>
        <end position="56"/>
    </location>
</feature>
<feature type="region of interest" description="Disordered" evidence="1">
    <location>
        <begin position="28"/>
        <end position="63"/>
    </location>
</feature>
<dbReference type="WBParaSite" id="PSU_v2.g9380.t1">
    <property type="protein sequence ID" value="PSU_v2.g9380.t1"/>
    <property type="gene ID" value="PSU_v2.g9380"/>
</dbReference>
<sequence>MTSWNSDIEQHKSSNSVLKYFAKAAAPSTSNAGASSAPSTSNVATSSAPSTSTLNTEKPKPAQEACIKKIEDLKNEYEYITKKNFKTIEDHEKLKFLKKSLKQEESNLKNLKVCHNWPIYI</sequence>
<evidence type="ECO:0000256" key="1">
    <source>
        <dbReference type="SAM" id="MobiDB-lite"/>
    </source>
</evidence>
<name>A0A914ZAN3_9BILA</name>
<organism evidence="2 3">
    <name type="scientific">Panagrolaimus superbus</name>
    <dbReference type="NCBI Taxonomy" id="310955"/>
    <lineage>
        <taxon>Eukaryota</taxon>
        <taxon>Metazoa</taxon>
        <taxon>Ecdysozoa</taxon>
        <taxon>Nematoda</taxon>
        <taxon>Chromadorea</taxon>
        <taxon>Rhabditida</taxon>
        <taxon>Tylenchina</taxon>
        <taxon>Panagrolaimomorpha</taxon>
        <taxon>Panagrolaimoidea</taxon>
        <taxon>Panagrolaimidae</taxon>
        <taxon>Panagrolaimus</taxon>
    </lineage>
</organism>
<proteinExistence type="predicted"/>
<evidence type="ECO:0000313" key="3">
    <source>
        <dbReference type="WBParaSite" id="PSU_v2.g9380.t1"/>
    </source>
</evidence>
<protein>
    <submittedName>
        <fullName evidence="3">Uncharacterized protein</fullName>
    </submittedName>
</protein>
<evidence type="ECO:0000313" key="2">
    <source>
        <dbReference type="Proteomes" id="UP000887577"/>
    </source>
</evidence>
<reference evidence="3" key="1">
    <citation type="submission" date="2022-11" db="UniProtKB">
        <authorList>
            <consortium name="WormBaseParasite"/>
        </authorList>
    </citation>
    <scope>IDENTIFICATION</scope>
</reference>
<dbReference type="Proteomes" id="UP000887577">
    <property type="component" value="Unplaced"/>
</dbReference>
<keyword evidence="2" id="KW-1185">Reference proteome</keyword>